<dbReference type="Proteomes" id="UP000249936">
    <property type="component" value="Unassembled WGS sequence"/>
</dbReference>
<reference evidence="1 2" key="1">
    <citation type="submission" date="2018-06" db="EMBL/GenBank/DDBJ databases">
        <authorList>
            <consortium name="Pathogen Informatics"/>
            <person name="Doyle S."/>
        </authorList>
    </citation>
    <scope>NUCLEOTIDE SEQUENCE [LARGE SCALE GENOMIC DNA]</scope>
    <source>
        <strain evidence="1 2">NCTC11872</strain>
    </source>
</reference>
<dbReference type="EMBL" id="UASK01000003">
    <property type="protein sequence ID" value="SPX40828.1"/>
    <property type="molecule type" value="Genomic_DNA"/>
</dbReference>
<name>A0A2X1PI97_HAEIF</name>
<proteinExistence type="predicted"/>
<accession>A0A2X1PI97</accession>
<protein>
    <submittedName>
        <fullName evidence="1">Phosphate transporter subunit</fullName>
    </submittedName>
</protein>
<evidence type="ECO:0000313" key="2">
    <source>
        <dbReference type="Proteomes" id="UP000249936"/>
    </source>
</evidence>
<gene>
    <name evidence="1" type="ORF">NCTC11872_00404</name>
</gene>
<organism evidence="1 2">
    <name type="scientific">Haemophilus influenzae</name>
    <dbReference type="NCBI Taxonomy" id="727"/>
    <lineage>
        <taxon>Bacteria</taxon>
        <taxon>Pseudomonadati</taxon>
        <taxon>Pseudomonadota</taxon>
        <taxon>Gammaproteobacteria</taxon>
        <taxon>Pasteurellales</taxon>
        <taxon>Pasteurellaceae</taxon>
        <taxon>Haemophilus</taxon>
    </lineage>
</organism>
<dbReference type="AlphaFoldDB" id="A0A2X1PI97"/>
<evidence type="ECO:0000313" key="1">
    <source>
        <dbReference type="EMBL" id="SPX40828.1"/>
    </source>
</evidence>
<dbReference type="Gene3D" id="3.40.190.10">
    <property type="entry name" value="Periplasmic binding protein-like II"/>
    <property type="match status" value="1"/>
</dbReference>
<sequence length="64" mass="7061">MRKKLGIKLIINPSVRAADNSKLLQKRLILVASDDPMKSELLQQHQLVQFPAVIGGIVPVVNFA</sequence>